<evidence type="ECO:0000259" key="2">
    <source>
        <dbReference type="Pfam" id="PF13649"/>
    </source>
</evidence>
<comment type="caution">
    <text evidence="3">The sequence shown here is derived from an EMBL/GenBank/DDBJ whole genome shotgun (WGS) entry which is preliminary data.</text>
</comment>
<dbReference type="Gene3D" id="2.20.25.110">
    <property type="entry name" value="S-adenosyl-L-methionine-dependent methyltransferases"/>
    <property type="match status" value="1"/>
</dbReference>
<evidence type="ECO:0000256" key="1">
    <source>
        <dbReference type="ARBA" id="ARBA00022679"/>
    </source>
</evidence>
<protein>
    <submittedName>
        <fullName evidence="3">Class I SAM-dependent methyltransferase</fullName>
    </submittedName>
</protein>
<dbReference type="InterPro" id="IPR041698">
    <property type="entry name" value="Methyltransf_25"/>
</dbReference>
<keyword evidence="4" id="KW-1185">Reference proteome</keyword>
<dbReference type="PANTHER" id="PTHR43861">
    <property type="entry name" value="TRANS-ACONITATE 2-METHYLTRANSFERASE-RELATED"/>
    <property type="match status" value="1"/>
</dbReference>
<dbReference type="EMBL" id="BAAADO010000001">
    <property type="protein sequence ID" value="GAA0482923.1"/>
    <property type="molecule type" value="Genomic_DNA"/>
</dbReference>
<dbReference type="RefSeq" id="WP_343837157.1">
    <property type="nucleotide sequence ID" value="NZ_BAAADO010000001.1"/>
</dbReference>
<gene>
    <name evidence="3" type="ORF">GCM10008986_04860</name>
</gene>
<feature type="domain" description="Methyltransferase" evidence="2">
    <location>
        <begin position="40"/>
        <end position="131"/>
    </location>
</feature>
<organism evidence="3 4">
    <name type="scientific">Salinibacillus aidingensis</name>
    <dbReference type="NCBI Taxonomy" id="237684"/>
    <lineage>
        <taxon>Bacteria</taxon>
        <taxon>Bacillati</taxon>
        <taxon>Bacillota</taxon>
        <taxon>Bacilli</taxon>
        <taxon>Bacillales</taxon>
        <taxon>Bacillaceae</taxon>
        <taxon>Salinibacillus</taxon>
    </lineage>
</organism>
<accession>A0ABN1ASE9</accession>
<evidence type="ECO:0000313" key="4">
    <source>
        <dbReference type="Proteomes" id="UP001500880"/>
    </source>
</evidence>
<dbReference type="SUPFAM" id="SSF53335">
    <property type="entry name" value="S-adenosyl-L-methionine-dependent methyltransferases"/>
    <property type="match status" value="1"/>
</dbReference>
<keyword evidence="1" id="KW-0808">Transferase</keyword>
<reference evidence="3 4" key="1">
    <citation type="journal article" date="2019" name="Int. J. Syst. Evol. Microbiol.">
        <title>The Global Catalogue of Microorganisms (GCM) 10K type strain sequencing project: providing services to taxonomists for standard genome sequencing and annotation.</title>
        <authorList>
            <consortium name="The Broad Institute Genomics Platform"/>
            <consortium name="The Broad Institute Genome Sequencing Center for Infectious Disease"/>
            <person name="Wu L."/>
            <person name="Ma J."/>
        </authorList>
    </citation>
    <scope>NUCLEOTIDE SEQUENCE [LARGE SCALE GENOMIC DNA]</scope>
    <source>
        <strain evidence="3 4">JCM 12389</strain>
    </source>
</reference>
<dbReference type="Gene3D" id="3.40.50.150">
    <property type="entry name" value="Vaccinia Virus protein VP39"/>
    <property type="match status" value="1"/>
</dbReference>
<dbReference type="Pfam" id="PF13649">
    <property type="entry name" value="Methyltransf_25"/>
    <property type="match status" value="1"/>
</dbReference>
<evidence type="ECO:0000313" key="3">
    <source>
        <dbReference type="EMBL" id="GAA0482923.1"/>
    </source>
</evidence>
<dbReference type="InterPro" id="IPR029063">
    <property type="entry name" value="SAM-dependent_MTases_sf"/>
</dbReference>
<dbReference type="GO" id="GO:0008168">
    <property type="term" value="F:methyltransferase activity"/>
    <property type="evidence" value="ECO:0007669"/>
    <property type="project" value="UniProtKB-KW"/>
</dbReference>
<keyword evidence="3" id="KW-0489">Methyltransferase</keyword>
<dbReference type="CDD" id="cd02440">
    <property type="entry name" value="AdoMet_MTases"/>
    <property type="match status" value="1"/>
</dbReference>
<dbReference type="Proteomes" id="UP001500880">
    <property type="component" value="Unassembled WGS sequence"/>
</dbReference>
<name>A0ABN1ASE9_9BACI</name>
<sequence length="242" mass="28540">MSYQKFAYVYDELMSEAPYDLWIQFIMSTLKKYRPEALSIVDIGCGTGEISVRLDALNYEVTGMDLSEEMLSIAQNKSTDVTWVHQDIRSFESPVQYDVAISFCDVLNYITEEEEIQKSFMQVYKQLQKDGLFVFDVHSEFYMNEVLANETFAEVREEVSYIWFCDEGEYPSSVEHDLTFFIRDDHNSYSRFDEYHVQRTFPIEFYKSKAEEAGFKVLGIYSDFSTEELDEQGDRIFFVCRK</sequence>
<dbReference type="GO" id="GO:0032259">
    <property type="term" value="P:methylation"/>
    <property type="evidence" value="ECO:0007669"/>
    <property type="project" value="UniProtKB-KW"/>
</dbReference>
<proteinExistence type="predicted"/>